<dbReference type="EMBL" id="ML977574">
    <property type="protein sequence ID" value="KAF2003062.1"/>
    <property type="molecule type" value="Genomic_DNA"/>
</dbReference>
<reference evidence="2" key="1">
    <citation type="journal article" date="2020" name="Stud. Mycol.">
        <title>101 Dothideomycetes genomes: a test case for predicting lifestyles and emergence of pathogens.</title>
        <authorList>
            <person name="Haridas S."/>
            <person name="Albert R."/>
            <person name="Binder M."/>
            <person name="Bloem J."/>
            <person name="Labutti K."/>
            <person name="Salamov A."/>
            <person name="Andreopoulos B."/>
            <person name="Baker S."/>
            <person name="Barry K."/>
            <person name="Bills G."/>
            <person name="Bluhm B."/>
            <person name="Cannon C."/>
            <person name="Castanera R."/>
            <person name="Culley D."/>
            <person name="Daum C."/>
            <person name="Ezra D."/>
            <person name="Gonzalez J."/>
            <person name="Henrissat B."/>
            <person name="Kuo A."/>
            <person name="Liang C."/>
            <person name="Lipzen A."/>
            <person name="Lutzoni F."/>
            <person name="Magnuson J."/>
            <person name="Mondo S."/>
            <person name="Nolan M."/>
            <person name="Ohm R."/>
            <person name="Pangilinan J."/>
            <person name="Park H.-J."/>
            <person name="Ramirez L."/>
            <person name="Alfaro M."/>
            <person name="Sun H."/>
            <person name="Tritt A."/>
            <person name="Yoshinaga Y."/>
            <person name="Zwiers L.-H."/>
            <person name="Turgeon B."/>
            <person name="Goodwin S."/>
            <person name="Spatafora J."/>
            <person name="Crous P."/>
            <person name="Grigoriev I."/>
        </authorList>
    </citation>
    <scope>NUCLEOTIDE SEQUENCE</scope>
    <source>
        <strain evidence="2">CBS 123094</strain>
    </source>
</reference>
<name>A0A6A5WMX2_9PLEO</name>
<dbReference type="InterPro" id="IPR001810">
    <property type="entry name" value="F-box_dom"/>
</dbReference>
<organism evidence="2 3">
    <name type="scientific">Amniculicola lignicola CBS 123094</name>
    <dbReference type="NCBI Taxonomy" id="1392246"/>
    <lineage>
        <taxon>Eukaryota</taxon>
        <taxon>Fungi</taxon>
        <taxon>Dikarya</taxon>
        <taxon>Ascomycota</taxon>
        <taxon>Pezizomycotina</taxon>
        <taxon>Dothideomycetes</taxon>
        <taxon>Pleosporomycetidae</taxon>
        <taxon>Pleosporales</taxon>
        <taxon>Amniculicolaceae</taxon>
        <taxon>Amniculicola</taxon>
    </lineage>
</organism>
<dbReference type="Proteomes" id="UP000799779">
    <property type="component" value="Unassembled WGS sequence"/>
</dbReference>
<evidence type="ECO:0000313" key="2">
    <source>
        <dbReference type="EMBL" id="KAF2003062.1"/>
    </source>
</evidence>
<sequence>MADALPSTNTCHGSLGISGFAFQSTGAEGSLTTAICPITNTDMSRLPDVADFTSRLPVELKDIVLEYVPKNNLKSIRLVNKQWGEIAAARLWEHFESDFNETDTKKLFYLIIARSSFLRHVRKIVSAPSTPYGPVNINLMRVLYSLPQGSLTFFQANHDLRREVLQLLLRSQSRLQYLNFRQVHSESLSCAPLGNEIWDGLSNMRELAIDVRGREYFYQEWFNHMPRLKFLSLHNSQCSISHLSGWNLPEHARPALVGFRVMDLRLPAENEYLHDLVNLDTLRLLILRRVRNSEAFLKGLARRFREMSVQPALTDFHYTKQERIGHLEYLEEFFLSFGSLKSIEISCTEAFPLHVSCFSAHRESLMALYMDTHYRWTSHFLSNQEDYLYAWQLEQLVEACPYISELGMNLLNVTLNPDWDDLEPFHISPDPARSFHGEELANILTILSKLQNLHTLRLTSLPFTQVTATEPAVSTHIRKHVRDQFATEIMRFLIENDSPIQTLSFQLERRSSRDVISDVRREWPCEYFYRTGHIAMDYETDEHKYSVTAIPVTKKSLKKHMEPLPGICFFPETF</sequence>
<evidence type="ECO:0000259" key="1">
    <source>
        <dbReference type="PROSITE" id="PS50181"/>
    </source>
</evidence>
<dbReference type="SUPFAM" id="SSF81383">
    <property type="entry name" value="F-box domain"/>
    <property type="match status" value="1"/>
</dbReference>
<dbReference type="OrthoDB" id="3794824at2759"/>
<evidence type="ECO:0000313" key="3">
    <source>
        <dbReference type="Proteomes" id="UP000799779"/>
    </source>
</evidence>
<dbReference type="Gene3D" id="3.80.10.10">
    <property type="entry name" value="Ribonuclease Inhibitor"/>
    <property type="match status" value="1"/>
</dbReference>
<keyword evidence="3" id="KW-1185">Reference proteome</keyword>
<dbReference type="InterPro" id="IPR032675">
    <property type="entry name" value="LRR_dom_sf"/>
</dbReference>
<dbReference type="AlphaFoldDB" id="A0A6A5WMX2"/>
<dbReference type="PROSITE" id="PS50181">
    <property type="entry name" value="FBOX"/>
    <property type="match status" value="1"/>
</dbReference>
<gene>
    <name evidence="2" type="ORF">P154DRAFT_618068</name>
</gene>
<proteinExistence type="predicted"/>
<protein>
    <recommendedName>
        <fullName evidence="1">F-box domain-containing protein</fullName>
    </recommendedName>
</protein>
<dbReference type="InterPro" id="IPR036047">
    <property type="entry name" value="F-box-like_dom_sf"/>
</dbReference>
<dbReference type="SUPFAM" id="SSF52047">
    <property type="entry name" value="RNI-like"/>
    <property type="match status" value="1"/>
</dbReference>
<accession>A0A6A5WMX2</accession>
<feature type="domain" description="F-box" evidence="1">
    <location>
        <begin position="50"/>
        <end position="95"/>
    </location>
</feature>